<dbReference type="EMBL" id="CM042059">
    <property type="protein sequence ID" value="KAI3681075.1"/>
    <property type="molecule type" value="Genomic_DNA"/>
</dbReference>
<name>A0ACB8Y7K5_ARCLA</name>
<accession>A0ACB8Y7K5</accession>
<organism evidence="1 2">
    <name type="scientific">Arctium lappa</name>
    <name type="common">Greater burdock</name>
    <name type="synonym">Lappa major</name>
    <dbReference type="NCBI Taxonomy" id="4217"/>
    <lineage>
        <taxon>Eukaryota</taxon>
        <taxon>Viridiplantae</taxon>
        <taxon>Streptophyta</taxon>
        <taxon>Embryophyta</taxon>
        <taxon>Tracheophyta</taxon>
        <taxon>Spermatophyta</taxon>
        <taxon>Magnoliopsida</taxon>
        <taxon>eudicotyledons</taxon>
        <taxon>Gunneridae</taxon>
        <taxon>Pentapetalae</taxon>
        <taxon>asterids</taxon>
        <taxon>campanulids</taxon>
        <taxon>Asterales</taxon>
        <taxon>Asteraceae</taxon>
        <taxon>Carduoideae</taxon>
        <taxon>Cardueae</taxon>
        <taxon>Arctiinae</taxon>
        <taxon>Arctium</taxon>
    </lineage>
</organism>
<comment type="caution">
    <text evidence="1">The sequence shown here is derived from an EMBL/GenBank/DDBJ whole genome shotgun (WGS) entry which is preliminary data.</text>
</comment>
<protein>
    <submittedName>
        <fullName evidence="1">Uncharacterized protein</fullName>
    </submittedName>
</protein>
<gene>
    <name evidence="1" type="ORF">L6452_35857</name>
</gene>
<dbReference type="Proteomes" id="UP001055879">
    <property type="component" value="Linkage Group LG13"/>
</dbReference>
<proteinExistence type="predicted"/>
<evidence type="ECO:0000313" key="2">
    <source>
        <dbReference type="Proteomes" id="UP001055879"/>
    </source>
</evidence>
<sequence>MTIETSLPPKSIIKSTPFNLLERLQPSGRLQLSPFKVLLSYFDSLHSPVPFKIIDHQIDTDNKSREELKRFWCLVGRRQKILVMLSDRIIIAKSSEESYSEEKEGNPNPY</sequence>
<reference evidence="1 2" key="2">
    <citation type="journal article" date="2022" name="Mol. Ecol. Resour.">
        <title>The genomes of chicory, endive, great burdock and yacon provide insights into Asteraceae paleo-polyploidization history and plant inulin production.</title>
        <authorList>
            <person name="Fan W."/>
            <person name="Wang S."/>
            <person name="Wang H."/>
            <person name="Wang A."/>
            <person name="Jiang F."/>
            <person name="Liu H."/>
            <person name="Zhao H."/>
            <person name="Xu D."/>
            <person name="Zhang Y."/>
        </authorList>
    </citation>
    <scope>NUCLEOTIDE SEQUENCE [LARGE SCALE GENOMIC DNA]</scope>
    <source>
        <strain evidence="2">cv. Niubang</strain>
    </source>
</reference>
<reference evidence="2" key="1">
    <citation type="journal article" date="2022" name="Mol. Ecol. Resour.">
        <title>The genomes of chicory, endive, great burdock and yacon provide insights into Asteraceae palaeo-polyploidization history and plant inulin production.</title>
        <authorList>
            <person name="Fan W."/>
            <person name="Wang S."/>
            <person name="Wang H."/>
            <person name="Wang A."/>
            <person name="Jiang F."/>
            <person name="Liu H."/>
            <person name="Zhao H."/>
            <person name="Xu D."/>
            <person name="Zhang Y."/>
        </authorList>
    </citation>
    <scope>NUCLEOTIDE SEQUENCE [LARGE SCALE GENOMIC DNA]</scope>
    <source>
        <strain evidence="2">cv. Niubang</strain>
    </source>
</reference>
<keyword evidence="2" id="KW-1185">Reference proteome</keyword>
<evidence type="ECO:0000313" key="1">
    <source>
        <dbReference type="EMBL" id="KAI3681075.1"/>
    </source>
</evidence>